<dbReference type="Proteomes" id="UP000247702">
    <property type="component" value="Unassembled WGS sequence"/>
</dbReference>
<feature type="compositionally biased region" description="Basic and acidic residues" evidence="1">
    <location>
        <begin position="56"/>
        <end position="66"/>
    </location>
</feature>
<reference evidence="2 4" key="1">
    <citation type="submission" date="2017-11" db="EMBL/GenBank/DDBJ databases">
        <title>The genome of Rhizophagus clarus HR1 reveals common genetic basis of auxotrophy among arbuscular mycorrhizal fungi.</title>
        <authorList>
            <person name="Kobayashi Y."/>
        </authorList>
    </citation>
    <scope>NUCLEOTIDE SEQUENCE [LARGE SCALE GENOMIC DNA]</scope>
    <source>
        <strain evidence="2 4">HR1</strain>
    </source>
</reference>
<sequence length="222" mass="25806">MEEAAHSVISHETEEIGSSSTQSQQKSPIIPVDDSTIPNMDIDQPEISKKSPGNADKQDSSNESHHNKTRSSGSNTKTKNSNKIPSKAVEKIYVNNEIPDDKKYCVRIFSPISWTQQNNIWQYSLCGQAVRWFPGNWTFQQRKKREQFCLYLNELPQESHFWQLWDHTKPSELFTNHIKSLKHFNTAKGSHIVAYFEKYQDVEKYHKISFTFNHNEVNTTLD</sequence>
<feature type="compositionally biased region" description="Polar residues" evidence="1">
    <location>
        <begin position="16"/>
        <end position="27"/>
    </location>
</feature>
<reference evidence="3" key="2">
    <citation type="submission" date="2019-10" db="EMBL/GenBank/DDBJ databases">
        <title>Conservation and host-specific expression of non-tandemly repeated heterogenous ribosome RNA gene in arbuscular mycorrhizal fungi.</title>
        <authorList>
            <person name="Maeda T."/>
            <person name="Kobayashi Y."/>
            <person name="Nakagawa T."/>
            <person name="Ezawa T."/>
            <person name="Yamaguchi K."/>
            <person name="Bino T."/>
            <person name="Nishimoto Y."/>
            <person name="Shigenobu S."/>
            <person name="Kawaguchi M."/>
        </authorList>
    </citation>
    <scope>NUCLEOTIDE SEQUENCE</scope>
    <source>
        <strain evidence="3">HR1</strain>
    </source>
</reference>
<evidence type="ECO:0000313" key="3">
    <source>
        <dbReference type="EMBL" id="GES96505.1"/>
    </source>
</evidence>
<dbReference type="Proteomes" id="UP000615446">
    <property type="component" value="Unassembled WGS sequence"/>
</dbReference>
<organism evidence="2 4">
    <name type="scientific">Rhizophagus clarus</name>
    <dbReference type="NCBI Taxonomy" id="94130"/>
    <lineage>
        <taxon>Eukaryota</taxon>
        <taxon>Fungi</taxon>
        <taxon>Fungi incertae sedis</taxon>
        <taxon>Mucoromycota</taxon>
        <taxon>Glomeromycotina</taxon>
        <taxon>Glomeromycetes</taxon>
        <taxon>Glomerales</taxon>
        <taxon>Glomeraceae</taxon>
        <taxon>Rhizophagus</taxon>
    </lineage>
</organism>
<gene>
    <name evidence="3" type="ORF">RCL2_002313500</name>
    <name evidence="2" type="ORF">RclHR1_12370010</name>
</gene>
<comment type="caution">
    <text evidence="2">The sequence shown here is derived from an EMBL/GenBank/DDBJ whole genome shotgun (WGS) entry which is preliminary data.</text>
</comment>
<dbReference type="AlphaFoldDB" id="A0A2Z6QM31"/>
<accession>A0A2Z6QM31</accession>
<dbReference type="EMBL" id="BLAL01000252">
    <property type="protein sequence ID" value="GES96505.1"/>
    <property type="molecule type" value="Genomic_DNA"/>
</dbReference>
<feature type="region of interest" description="Disordered" evidence="1">
    <location>
        <begin position="1"/>
        <end position="84"/>
    </location>
</feature>
<protein>
    <submittedName>
        <fullName evidence="2">Uncharacterized protein</fullName>
    </submittedName>
</protein>
<keyword evidence="4" id="KW-1185">Reference proteome</keyword>
<name>A0A2Z6QM31_9GLOM</name>
<evidence type="ECO:0000313" key="4">
    <source>
        <dbReference type="Proteomes" id="UP000247702"/>
    </source>
</evidence>
<proteinExistence type="predicted"/>
<feature type="compositionally biased region" description="Low complexity" evidence="1">
    <location>
        <begin position="70"/>
        <end position="83"/>
    </location>
</feature>
<evidence type="ECO:0000256" key="1">
    <source>
        <dbReference type="SAM" id="MobiDB-lite"/>
    </source>
</evidence>
<dbReference type="EMBL" id="BEXD01000266">
    <property type="protein sequence ID" value="GBB85934.1"/>
    <property type="molecule type" value="Genomic_DNA"/>
</dbReference>
<evidence type="ECO:0000313" key="2">
    <source>
        <dbReference type="EMBL" id="GBB85934.1"/>
    </source>
</evidence>